<dbReference type="InterPro" id="IPR002110">
    <property type="entry name" value="Ankyrin_rpt"/>
</dbReference>
<dbReference type="VEuPathDB" id="TrichDB:TVAG_226810"/>
<protein>
    <recommendedName>
        <fullName evidence="1">DUF3447 domain-containing protein</fullName>
    </recommendedName>
</protein>
<dbReference type="PANTHER" id="PTHR24182">
    <property type="entry name" value="ANKYRIN REPEAT AND SOCS BOX CONTAINING 4"/>
    <property type="match status" value="1"/>
</dbReference>
<name>A2FCC5_TRIV3</name>
<dbReference type="EMBL" id="DS113715">
    <property type="protein sequence ID" value="EAX97437.1"/>
    <property type="molecule type" value="Genomic_DNA"/>
</dbReference>
<sequence>MLRRKSHHLSSIVIPNELKQYQNVIDLLWNDKLRYKDVDKIVNQLAQFYTNGTITLDFINNMIHILIYFHTKNEHLAYVIASKFYQKTSTNFDFFRYLKPESYGSIDDILIDDNLEKLKNSEIHSNLTNRAAYFGAVKCFKHFANVFQTTFDKETMKLAIKGGNSEIIKMVSDKVEIATKKNLKIAIVCHRNNIVEGKLERNFDLFRDILTMTHLYNMNYQVFLFAIYNRIYNDAGWCFHYDITLVNVYPIPFFQYIISIGYRVDFCFWHFEESFNLLFEALKNKKFELARFLVENGANVNTALFLSNGSTPGETCTPLKYAIEYNDIALAKFFLDHGADKNQDIFFMMDCQTIIKRAVDYAVSDEMKSFINDYEPIRSHSIYCIIL</sequence>
<gene>
    <name evidence="2" type="ORF">TVAG_226810</name>
</gene>
<dbReference type="InterPro" id="IPR036770">
    <property type="entry name" value="Ankyrin_rpt-contain_sf"/>
</dbReference>
<evidence type="ECO:0000259" key="1">
    <source>
        <dbReference type="Pfam" id="PF11929"/>
    </source>
</evidence>
<dbReference type="SMART" id="SM00248">
    <property type="entry name" value="ANK"/>
    <property type="match status" value="2"/>
</dbReference>
<keyword evidence="3" id="KW-1185">Reference proteome</keyword>
<dbReference type="InterPro" id="IPR020683">
    <property type="entry name" value="DUF3447"/>
</dbReference>
<dbReference type="PANTHER" id="PTHR24182:SF13">
    <property type="entry name" value="LD18443P"/>
    <property type="match status" value="1"/>
</dbReference>
<reference evidence="2" key="2">
    <citation type="journal article" date="2007" name="Science">
        <title>Draft genome sequence of the sexually transmitted pathogen Trichomonas vaginalis.</title>
        <authorList>
            <person name="Carlton J.M."/>
            <person name="Hirt R.P."/>
            <person name="Silva J.C."/>
            <person name="Delcher A.L."/>
            <person name="Schatz M."/>
            <person name="Zhao Q."/>
            <person name="Wortman J.R."/>
            <person name="Bidwell S.L."/>
            <person name="Alsmark U.C.M."/>
            <person name="Besteiro S."/>
            <person name="Sicheritz-Ponten T."/>
            <person name="Noel C.J."/>
            <person name="Dacks J.B."/>
            <person name="Foster P.G."/>
            <person name="Simillion C."/>
            <person name="Van de Peer Y."/>
            <person name="Miranda-Saavedra D."/>
            <person name="Barton G.J."/>
            <person name="Westrop G.D."/>
            <person name="Mueller S."/>
            <person name="Dessi D."/>
            <person name="Fiori P.L."/>
            <person name="Ren Q."/>
            <person name="Paulsen I."/>
            <person name="Zhang H."/>
            <person name="Bastida-Corcuera F.D."/>
            <person name="Simoes-Barbosa A."/>
            <person name="Brown M.T."/>
            <person name="Hayes R.D."/>
            <person name="Mukherjee M."/>
            <person name="Okumura C.Y."/>
            <person name="Schneider R."/>
            <person name="Smith A.J."/>
            <person name="Vanacova S."/>
            <person name="Villalvazo M."/>
            <person name="Haas B.J."/>
            <person name="Pertea M."/>
            <person name="Feldblyum T.V."/>
            <person name="Utterback T.R."/>
            <person name="Shu C.L."/>
            <person name="Osoegawa K."/>
            <person name="de Jong P.J."/>
            <person name="Hrdy I."/>
            <person name="Horvathova L."/>
            <person name="Zubacova Z."/>
            <person name="Dolezal P."/>
            <person name="Malik S.B."/>
            <person name="Logsdon J.M. Jr."/>
            <person name="Henze K."/>
            <person name="Gupta A."/>
            <person name="Wang C.C."/>
            <person name="Dunne R.L."/>
            <person name="Upcroft J.A."/>
            <person name="Upcroft P."/>
            <person name="White O."/>
            <person name="Salzberg S.L."/>
            <person name="Tang P."/>
            <person name="Chiu C.-H."/>
            <person name="Lee Y.-S."/>
            <person name="Embley T.M."/>
            <person name="Coombs G.H."/>
            <person name="Mottram J.C."/>
            <person name="Tachezy J."/>
            <person name="Fraser-Liggett C.M."/>
            <person name="Johnson P.J."/>
        </authorList>
    </citation>
    <scope>NUCLEOTIDE SEQUENCE [LARGE SCALE GENOMIC DNA]</scope>
    <source>
        <strain evidence="2">G3</strain>
    </source>
</reference>
<proteinExistence type="predicted"/>
<dbReference type="Pfam" id="PF11929">
    <property type="entry name" value="DUF3447"/>
    <property type="match status" value="1"/>
</dbReference>
<dbReference type="InParanoid" id="A2FCC5"/>
<dbReference type="VEuPathDB" id="TrichDB:TVAGG3_0221680"/>
<dbReference type="Proteomes" id="UP000001542">
    <property type="component" value="Unassembled WGS sequence"/>
</dbReference>
<dbReference type="OrthoDB" id="46564at2759"/>
<dbReference type="Pfam" id="PF12796">
    <property type="entry name" value="Ank_2"/>
    <property type="match status" value="1"/>
</dbReference>
<dbReference type="AlphaFoldDB" id="A2FCC5"/>
<evidence type="ECO:0000313" key="3">
    <source>
        <dbReference type="Proteomes" id="UP000001542"/>
    </source>
</evidence>
<organism evidence="2 3">
    <name type="scientific">Trichomonas vaginalis (strain ATCC PRA-98 / G3)</name>
    <dbReference type="NCBI Taxonomy" id="412133"/>
    <lineage>
        <taxon>Eukaryota</taxon>
        <taxon>Metamonada</taxon>
        <taxon>Parabasalia</taxon>
        <taxon>Trichomonadida</taxon>
        <taxon>Trichomonadidae</taxon>
        <taxon>Trichomonas</taxon>
    </lineage>
</organism>
<dbReference type="SUPFAM" id="SSF48403">
    <property type="entry name" value="Ankyrin repeat"/>
    <property type="match status" value="1"/>
</dbReference>
<evidence type="ECO:0000313" key="2">
    <source>
        <dbReference type="EMBL" id="EAX97437.1"/>
    </source>
</evidence>
<dbReference type="SMR" id="A2FCC5"/>
<dbReference type="RefSeq" id="XP_001310367.1">
    <property type="nucleotide sequence ID" value="XM_001310366.1"/>
</dbReference>
<feature type="domain" description="DUF3447" evidence="1">
    <location>
        <begin position="147"/>
        <end position="224"/>
    </location>
</feature>
<dbReference type="KEGG" id="tva:4755222"/>
<accession>A2FCC5</accession>
<reference evidence="2" key="1">
    <citation type="submission" date="2006-10" db="EMBL/GenBank/DDBJ databases">
        <authorList>
            <person name="Amadeo P."/>
            <person name="Zhao Q."/>
            <person name="Wortman J."/>
            <person name="Fraser-Liggett C."/>
            <person name="Carlton J."/>
        </authorList>
    </citation>
    <scope>NUCLEOTIDE SEQUENCE</scope>
    <source>
        <strain evidence="2">G3</strain>
    </source>
</reference>
<dbReference type="Gene3D" id="1.25.40.20">
    <property type="entry name" value="Ankyrin repeat-containing domain"/>
    <property type="match status" value="1"/>
</dbReference>